<sequence length="1038" mass="117937">MRTINEMLKPRENVFSDTAREDVLNLTDLAENRIDANKFFGENFQTQGMTVLFDTAFARFKGESDTGVIKLTQAMGGGKTHSMLALALLAQNAELREKLLGPTYAGIGEIRVVSFSGRENADFGIWGSIAEQLGKKEFFKDYYSPLKAPGEKSWVELLKGQKTLILLDELPPYLENAKSIMVGNSDLSKVTMTALSNLFTALGKEQLANVCLVFSDLKAAYESGSELLQSSFRELEAEANRIAIEVTPVALNSDEIYHILQKRLFEDVSGFEYSLNINDVAIAYKTSVEKSKKLGFTNYTPEAVFKGIKDSYPFHPSIKDLYARFKENQNFQQTRGLIKLMRQIVRQFYESDMAKENYLINVFDFDLNEQKMLSHIRQIKPSLEEAINHDIAQDGKSIAEVIDIEKAENKGVTQDIAKLLLVSSLSTANHGLLGLTESEIFGYLSAPNTDINEIKSSLEELKTLCWYMKQDNRGRLYFQNTKNMVAEMNTLVDSYTNENAKKELKRILEQNFSPKLKVCYEMLYVLPAIDEIDLDQNKISLVIYEPYPGSELHPELKKFHDNISLKNRVMFLSGQRNMMEKLYGNSKKLKAIQQIVDNMANEGVPASDQQYKEAEAQLDKAIQALFSTIRETFVALYYPTKNGIELAEFKLEFKENKFNGEEQIISCLTDSSKYEAFSKDDQFLENLRKKCEARLFTIKELPFSQIKERAATTVAWQWYHPDQLESLRLDCIKKDKWREINGYLVKGPFEKDPTSVVVEQTSYDETTQEFTLKIRGIGGRVYYDIGSDPTSASKEVMDQVLVTAEPAIRFVCIDPTGERKTGDVVEFTGSVPIKYGQRNTPNGDVMTLVTNPKYVVKYTTDGSEPKENGGIYNEEFVLPQDSKYVRVAVYYKDRLLEEKSIYVTKGGGAKPAKTIDKSKALAYRYHNKKQMGDTEASYKELALLSKLDGVLIKGATAEIYNKTNTDNYIEFNASVPYWAGDLQSLIDLVRDTSFKETEVIVDFGYKELMFLTGELFTQWLDMNKFDLNNLIKSGEIIQ</sequence>
<evidence type="ECO:0000313" key="1">
    <source>
        <dbReference type="EMBL" id="AGA67680.1"/>
    </source>
</evidence>
<dbReference type="STRING" id="871963.Desdi_0120"/>
<dbReference type="Proteomes" id="UP000010797">
    <property type="component" value="Chromosome"/>
</dbReference>
<dbReference type="OrthoDB" id="9757917at2"/>
<evidence type="ECO:0000313" key="2">
    <source>
        <dbReference type="Proteomes" id="UP000010797"/>
    </source>
</evidence>
<keyword evidence="2" id="KW-1185">Reference proteome</keyword>
<accession>L0F3N9</accession>
<proteinExistence type="predicted"/>
<dbReference type="RefSeq" id="WP_015260687.1">
    <property type="nucleotide sequence ID" value="NC_019903.1"/>
</dbReference>
<name>L0F3N9_DESDL</name>
<dbReference type="eggNOG" id="COG1483">
    <property type="taxonomic scope" value="Bacteria"/>
</dbReference>
<reference evidence="2" key="1">
    <citation type="submission" date="2012-02" db="EMBL/GenBank/DDBJ databases">
        <title>Complete sequence of Desulfitobacterium dichloroeliminans LMG P-21439.</title>
        <authorList>
            <person name="Lucas S."/>
            <person name="Han J."/>
            <person name="Lapidus A."/>
            <person name="Cheng J.-F."/>
            <person name="Goodwin L."/>
            <person name="Pitluck S."/>
            <person name="Peters L."/>
            <person name="Ovchinnikova G."/>
            <person name="Teshima H."/>
            <person name="Detter J.C."/>
            <person name="Han C."/>
            <person name="Tapia R."/>
            <person name="Land M."/>
            <person name="Hauser L."/>
            <person name="Kyrpides N."/>
            <person name="Ivanova N."/>
            <person name="Pagani I."/>
            <person name="Kruse T."/>
            <person name="de Vos W.M."/>
            <person name="Boon N."/>
            <person name="Smidt H."/>
            <person name="Woyke T."/>
        </authorList>
    </citation>
    <scope>NUCLEOTIDE SEQUENCE [LARGE SCALE GENOMIC DNA]</scope>
    <source>
        <strain evidence="2">LMG P-21439 / DCA1</strain>
    </source>
</reference>
<dbReference type="InterPro" id="IPR007555">
    <property type="entry name" value="DUF499"/>
</dbReference>
<dbReference type="Pfam" id="PF04465">
    <property type="entry name" value="DUF499"/>
    <property type="match status" value="1"/>
</dbReference>
<organism evidence="1 2">
    <name type="scientific">Desulfitobacterium dichloroeliminans (strain LMG P-21439 / DCA1)</name>
    <dbReference type="NCBI Taxonomy" id="871963"/>
    <lineage>
        <taxon>Bacteria</taxon>
        <taxon>Bacillati</taxon>
        <taxon>Bacillota</taxon>
        <taxon>Clostridia</taxon>
        <taxon>Eubacteriales</taxon>
        <taxon>Desulfitobacteriaceae</taxon>
        <taxon>Desulfitobacterium</taxon>
    </lineage>
</organism>
<dbReference type="HOGENOM" id="CLU_295420_0_0_9"/>
<dbReference type="InterPro" id="IPR026876">
    <property type="entry name" value="Fn3_assoc_repeat"/>
</dbReference>
<protein>
    <submittedName>
        <fullName evidence="1">Putative ATPase (AAA+ superfamily)</fullName>
    </submittedName>
</protein>
<gene>
    <name evidence="1" type="ordered locus">Desdi_0120</name>
</gene>
<dbReference type="Pfam" id="PF13287">
    <property type="entry name" value="Fn3_assoc"/>
    <property type="match status" value="1"/>
</dbReference>
<dbReference type="KEGG" id="ddl:Desdi_0120"/>
<dbReference type="AlphaFoldDB" id="L0F3N9"/>
<dbReference type="EMBL" id="CP003344">
    <property type="protein sequence ID" value="AGA67680.1"/>
    <property type="molecule type" value="Genomic_DNA"/>
</dbReference>